<dbReference type="CDD" id="cd02901">
    <property type="entry name" value="Macro_Poa1p-like"/>
    <property type="match status" value="1"/>
</dbReference>
<dbReference type="PANTHER" id="PTHR12521:SF0">
    <property type="entry name" value="ADP-RIBOSE GLYCOHYDROLASE OARD1"/>
    <property type="match status" value="1"/>
</dbReference>
<feature type="domain" description="Macro" evidence="2">
    <location>
        <begin position="134"/>
        <end position="301"/>
    </location>
</feature>
<dbReference type="PANTHER" id="PTHR12521">
    <property type="entry name" value="PROTEIN C6ORF130"/>
    <property type="match status" value="1"/>
</dbReference>
<keyword evidence="4" id="KW-1185">Reference proteome</keyword>
<feature type="compositionally biased region" description="Polar residues" evidence="1">
    <location>
        <begin position="25"/>
        <end position="57"/>
    </location>
</feature>
<reference evidence="3" key="1">
    <citation type="submission" date="2022-12" db="EMBL/GenBank/DDBJ databases">
        <title>Chromosome-level genome assembly of the bean flower thrips Megalurothrips usitatus.</title>
        <authorList>
            <person name="Ma L."/>
            <person name="Liu Q."/>
            <person name="Li H."/>
            <person name="Cai W."/>
        </authorList>
    </citation>
    <scope>NUCLEOTIDE SEQUENCE</scope>
    <source>
        <strain evidence="3">Cailab_2022a</strain>
    </source>
</reference>
<feature type="compositionally biased region" description="Polar residues" evidence="1">
    <location>
        <begin position="1"/>
        <end position="17"/>
    </location>
</feature>
<dbReference type="SUPFAM" id="SSF52949">
    <property type="entry name" value="Macro domain-like"/>
    <property type="match status" value="1"/>
</dbReference>
<dbReference type="Pfam" id="PF01661">
    <property type="entry name" value="Macro"/>
    <property type="match status" value="1"/>
</dbReference>
<evidence type="ECO:0000259" key="2">
    <source>
        <dbReference type="PROSITE" id="PS51154"/>
    </source>
</evidence>
<accession>A0AAV7XX50</accession>
<evidence type="ECO:0000256" key="1">
    <source>
        <dbReference type="SAM" id="MobiDB-lite"/>
    </source>
</evidence>
<feature type="compositionally biased region" description="Pro residues" evidence="1">
    <location>
        <begin position="102"/>
        <end position="111"/>
    </location>
</feature>
<sequence>MDQHQSNMDQHQSNPSASGHDPVQQDKTSYDSSGVSGQGPQTRTRYFHSQNRQSGGQHQPWKNRHPSGHQNQSSGGRPSHRQESYESRGWNPRDIRPSKPQNRPPGRPGPPYGKQMDSYGGNSKPNQVECDLSDAVQSLGVSPTNIVKEKNGDLFEMDSEYALAHCVGSDFIMSSGVAVKFRKKFRSVPELLEQNKKPGEVAFINHSGRYVYYLVTKLASTGKPTWENFENSVREWKKLCVDHKIKKVAIPKIGCGRDHLDWNKVQNLLNSQFRDTGIEVTVCVIERESTPERKWSLRLQHAYNKELFELDPRDCALVFIGSKDNFVTPSISRLATKYGLLADYSSKQLSVGKLYHFKNKSANVFGLIVKERHTDPISFCEMSKCFLELRKAVKKEKLWYMGFEAFDDPLFSIVTRKVWTMVIDVFFVEEIEVHICWPENVKEDRWDERETSH</sequence>
<evidence type="ECO:0000313" key="3">
    <source>
        <dbReference type="EMBL" id="KAJ1528636.1"/>
    </source>
</evidence>
<feature type="region of interest" description="Disordered" evidence="1">
    <location>
        <begin position="1"/>
        <end position="127"/>
    </location>
</feature>
<dbReference type="PROSITE" id="PS51154">
    <property type="entry name" value="MACRO"/>
    <property type="match status" value="1"/>
</dbReference>
<dbReference type="Gene3D" id="3.40.220.10">
    <property type="entry name" value="Leucine Aminopeptidase, subunit E, domain 1"/>
    <property type="match status" value="1"/>
</dbReference>
<name>A0AAV7XX50_9NEOP</name>
<evidence type="ECO:0000313" key="4">
    <source>
        <dbReference type="Proteomes" id="UP001075354"/>
    </source>
</evidence>
<dbReference type="InterPro" id="IPR050892">
    <property type="entry name" value="ADP-ribose_metab_enzymes"/>
</dbReference>
<protein>
    <recommendedName>
        <fullName evidence="2">Macro domain-containing protein</fullName>
    </recommendedName>
</protein>
<dbReference type="GO" id="GO:0140291">
    <property type="term" value="P:peptidyl-glutamate ADP-deribosylation"/>
    <property type="evidence" value="ECO:0007669"/>
    <property type="project" value="TreeGrafter"/>
</dbReference>
<comment type="caution">
    <text evidence="3">The sequence shown here is derived from an EMBL/GenBank/DDBJ whole genome shotgun (WGS) entry which is preliminary data.</text>
</comment>
<dbReference type="Proteomes" id="UP001075354">
    <property type="component" value="Chromosome 4"/>
</dbReference>
<dbReference type="SMART" id="SM00506">
    <property type="entry name" value="A1pp"/>
    <property type="match status" value="1"/>
</dbReference>
<organism evidence="3 4">
    <name type="scientific">Megalurothrips usitatus</name>
    <name type="common">bean blossom thrips</name>
    <dbReference type="NCBI Taxonomy" id="439358"/>
    <lineage>
        <taxon>Eukaryota</taxon>
        <taxon>Metazoa</taxon>
        <taxon>Ecdysozoa</taxon>
        <taxon>Arthropoda</taxon>
        <taxon>Hexapoda</taxon>
        <taxon>Insecta</taxon>
        <taxon>Pterygota</taxon>
        <taxon>Neoptera</taxon>
        <taxon>Paraneoptera</taxon>
        <taxon>Thysanoptera</taxon>
        <taxon>Terebrantia</taxon>
        <taxon>Thripoidea</taxon>
        <taxon>Thripidae</taxon>
        <taxon>Megalurothrips</taxon>
    </lineage>
</organism>
<feature type="compositionally biased region" description="Basic and acidic residues" evidence="1">
    <location>
        <begin position="80"/>
        <end position="97"/>
    </location>
</feature>
<dbReference type="InterPro" id="IPR002589">
    <property type="entry name" value="Macro_dom"/>
</dbReference>
<dbReference type="EMBL" id="JAPTSV010000004">
    <property type="protein sequence ID" value="KAJ1528636.1"/>
    <property type="molecule type" value="Genomic_DNA"/>
</dbReference>
<gene>
    <name evidence="3" type="ORF">ONE63_007031</name>
</gene>
<dbReference type="InterPro" id="IPR043472">
    <property type="entry name" value="Macro_dom-like"/>
</dbReference>
<proteinExistence type="predicted"/>
<dbReference type="AlphaFoldDB" id="A0AAV7XX50"/>